<protein>
    <submittedName>
        <fullName evidence="2">Uncharacterized protein</fullName>
    </submittedName>
</protein>
<name>W9YCE1_9EURO</name>
<dbReference type="HOGENOM" id="CLU_2196614_0_0_1"/>
<dbReference type="OrthoDB" id="407832at2759"/>
<accession>W9YCE1</accession>
<evidence type="ECO:0000313" key="3">
    <source>
        <dbReference type="Proteomes" id="UP000019484"/>
    </source>
</evidence>
<evidence type="ECO:0000313" key="2">
    <source>
        <dbReference type="EMBL" id="EXJ90198.1"/>
    </source>
</evidence>
<proteinExistence type="predicted"/>
<feature type="region of interest" description="Disordered" evidence="1">
    <location>
        <begin position="69"/>
        <end position="108"/>
    </location>
</feature>
<dbReference type="RefSeq" id="XP_007722392.1">
    <property type="nucleotide sequence ID" value="XM_007724202.1"/>
</dbReference>
<keyword evidence="3" id="KW-1185">Reference proteome</keyword>
<feature type="compositionally biased region" description="Polar residues" evidence="1">
    <location>
        <begin position="1"/>
        <end position="10"/>
    </location>
</feature>
<dbReference type="AlphaFoldDB" id="W9YCE1"/>
<sequence length="108" mass="11638">MTSCTGNSVLPPTPDSPPQRQSVHSDADFAHHDHPCAFVVNVPPIDLIPQSRSTEVWLGTQQAFGLDAQEGAHGERNSGQIRISLPELKSRKRHPVQPGIPKASSSVT</sequence>
<comment type="caution">
    <text evidence="2">The sequence shown here is derived from an EMBL/GenBank/DDBJ whole genome shotgun (WGS) entry which is preliminary data.</text>
</comment>
<evidence type="ECO:0000256" key="1">
    <source>
        <dbReference type="SAM" id="MobiDB-lite"/>
    </source>
</evidence>
<gene>
    <name evidence="2" type="ORF">A1O1_03297</name>
</gene>
<feature type="region of interest" description="Disordered" evidence="1">
    <location>
        <begin position="1"/>
        <end position="29"/>
    </location>
</feature>
<dbReference type="Proteomes" id="UP000019484">
    <property type="component" value="Unassembled WGS sequence"/>
</dbReference>
<organism evidence="2 3">
    <name type="scientific">Capronia coronata CBS 617.96</name>
    <dbReference type="NCBI Taxonomy" id="1182541"/>
    <lineage>
        <taxon>Eukaryota</taxon>
        <taxon>Fungi</taxon>
        <taxon>Dikarya</taxon>
        <taxon>Ascomycota</taxon>
        <taxon>Pezizomycotina</taxon>
        <taxon>Eurotiomycetes</taxon>
        <taxon>Chaetothyriomycetidae</taxon>
        <taxon>Chaetothyriales</taxon>
        <taxon>Herpotrichiellaceae</taxon>
        <taxon>Capronia</taxon>
    </lineage>
</organism>
<dbReference type="GeneID" id="19158191"/>
<reference evidence="2 3" key="1">
    <citation type="submission" date="2013-03" db="EMBL/GenBank/DDBJ databases">
        <title>The Genome Sequence of Capronia coronata CBS 617.96.</title>
        <authorList>
            <consortium name="The Broad Institute Genomics Platform"/>
            <person name="Cuomo C."/>
            <person name="de Hoog S."/>
            <person name="Gorbushina A."/>
            <person name="Walker B."/>
            <person name="Young S.K."/>
            <person name="Zeng Q."/>
            <person name="Gargeya S."/>
            <person name="Fitzgerald M."/>
            <person name="Haas B."/>
            <person name="Abouelleil A."/>
            <person name="Allen A.W."/>
            <person name="Alvarado L."/>
            <person name="Arachchi H.M."/>
            <person name="Berlin A.M."/>
            <person name="Chapman S.B."/>
            <person name="Gainer-Dewar J."/>
            <person name="Goldberg J."/>
            <person name="Griggs A."/>
            <person name="Gujja S."/>
            <person name="Hansen M."/>
            <person name="Howarth C."/>
            <person name="Imamovic A."/>
            <person name="Ireland A."/>
            <person name="Larimer J."/>
            <person name="McCowan C."/>
            <person name="Murphy C."/>
            <person name="Pearson M."/>
            <person name="Poon T.W."/>
            <person name="Priest M."/>
            <person name="Roberts A."/>
            <person name="Saif S."/>
            <person name="Shea T."/>
            <person name="Sisk P."/>
            <person name="Sykes S."/>
            <person name="Wortman J."/>
            <person name="Nusbaum C."/>
            <person name="Birren B."/>
        </authorList>
    </citation>
    <scope>NUCLEOTIDE SEQUENCE [LARGE SCALE GENOMIC DNA]</scope>
    <source>
        <strain evidence="2 3">CBS 617.96</strain>
    </source>
</reference>
<dbReference type="EMBL" id="AMWN01000003">
    <property type="protein sequence ID" value="EXJ90198.1"/>
    <property type="molecule type" value="Genomic_DNA"/>
</dbReference>